<reference evidence="7 9" key="2">
    <citation type="journal article" date="2013" name="Nature">
        <title>Insights into bilaterian evolution from three spiralian genomes.</title>
        <authorList>
            <person name="Simakov O."/>
            <person name="Marletaz F."/>
            <person name="Cho S.J."/>
            <person name="Edsinger-Gonzales E."/>
            <person name="Havlak P."/>
            <person name="Hellsten U."/>
            <person name="Kuo D.H."/>
            <person name="Larsson T."/>
            <person name="Lv J."/>
            <person name="Arendt D."/>
            <person name="Savage R."/>
            <person name="Osoegawa K."/>
            <person name="de Jong P."/>
            <person name="Grimwood J."/>
            <person name="Chapman J.A."/>
            <person name="Shapiro H."/>
            <person name="Aerts A."/>
            <person name="Otillar R.P."/>
            <person name="Terry A.Y."/>
            <person name="Boore J.L."/>
            <person name="Grigoriev I.V."/>
            <person name="Lindberg D.R."/>
            <person name="Seaver E.C."/>
            <person name="Weisblat D.A."/>
            <person name="Putnam N.H."/>
            <person name="Rokhsar D.S."/>
        </authorList>
    </citation>
    <scope>NUCLEOTIDE SEQUENCE</scope>
    <source>
        <strain evidence="7 9">I ESC-2004</strain>
    </source>
</reference>
<dbReference type="PANTHER" id="PTHR15302:SF0">
    <property type="entry name" value="E3 UBIQUITIN-PROTEIN LIGASE RNF103"/>
    <property type="match status" value="1"/>
</dbReference>
<keyword evidence="4" id="KW-1133">Transmembrane helix</keyword>
<dbReference type="EnsemblMetazoa" id="CapteT222551">
    <property type="protein sequence ID" value="CapteP222551"/>
    <property type="gene ID" value="CapteG222551"/>
</dbReference>
<evidence type="ECO:0000313" key="9">
    <source>
        <dbReference type="Proteomes" id="UP000014760"/>
    </source>
</evidence>
<feature type="transmembrane region" description="Helical" evidence="4">
    <location>
        <begin position="325"/>
        <end position="343"/>
    </location>
</feature>
<dbReference type="InterPro" id="IPR013083">
    <property type="entry name" value="Znf_RING/FYVE/PHD"/>
</dbReference>
<dbReference type="STRING" id="283909.R7UUH0"/>
<dbReference type="Gene3D" id="3.30.40.10">
    <property type="entry name" value="Zinc/RING finger domain, C3HC4 (zinc finger)"/>
    <property type="match status" value="1"/>
</dbReference>
<dbReference type="Pfam" id="PF13639">
    <property type="entry name" value="zf-RING_2"/>
    <property type="match status" value="1"/>
</dbReference>
<dbReference type="GO" id="GO:0004842">
    <property type="term" value="F:ubiquitin-protein transferase activity"/>
    <property type="evidence" value="ECO:0007669"/>
    <property type="project" value="InterPro"/>
</dbReference>
<dbReference type="PROSITE" id="PS50089">
    <property type="entry name" value="ZF_RING_2"/>
    <property type="match status" value="1"/>
</dbReference>
<accession>R7UUH0</accession>
<feature type="transmembrane region" description="Helical" evidence="4">
    <location>
        <begin position="355"/>
        <end position="377"/>
    </location>
</feature>
<keyword evidence="5" id="KW-0732">Signal</keyword>
<dbReference type="AlphaFoldDB" id="R7UUH0"/>
<reference evidence="9" key="1">
    <citation type="submission" date="2012-12" db="EMBL/GenBank/DDBJ databases">
        <authorList>
            <person name="Hellsten U."/>
            <person name="Grimwood J."/>
            <person name="Chapman J.A."/>
            <person name="Shapiro H."/>
            <person name="Aerts A."/>
            <person name="Otillar R.P."/>
            <person name="Terry A.Y."/>
            <person name="Boore J.L."/>
            <person name="Simakov O."/>
            <person name="Marletaz F."/>
            <person name="Cho S.-J."/>
            <person name="Edsinger-Gonzales E."/>
            <person name="Havlak P."/>
            <person name="Kuo D.-H."/>
            <person name="Larsson T."/>
            <person name="Lv J."/>
            <person name="Arendt D."/>
            <person name="Savage R."/>
            <person name="Osoegawa K."/>
            <person name="de Jong P."/>
            <person name="Lindberg D.R."/>
            <person name="Seaver E.C."/>
            <person name="Weisblat D.A."/>
            <person name="Putnam N.H."/>
            <person name="Grigoriev I.V."/>
            <person name="Rokhsar D.S."/>
        </authorList>
    </citation>
    <scope>NUCLEOTIDE SEQUENCE</scope>
    <source>
        <strain evidence="9">I ESC-2004</strain>
    </source>
</reference>
<evidence type="ECO:0000313" key="7">
    <source>
        <dbReference type="EMBL" id="ELU09840.1"/>
    </source>
</evidence>
<dbReference type="EMBL" id="KB297895">
    <property type="protein sequence ID" value="ELU09840.1"/>
    <property type="molecule type" value="Genomic_DNA"/>
</dbReference>
<gene>
    <name evidence="7" type="ORF">CAPTEDRAFT_222551</name>
</gene>
<keyword evidence="4" id="KW-0472">Membrane</keyword>
<feature type="signal peptide" evidence="5">
    <location>
        <begin position="1"/>
        <end position="19"/>
    </location>
</feature>
<protein>
    <recommendedName>
        <fullName evidence="6">RING-type domain-containing protein</fullName>
    </recommendedName>
</protein>
<dbReference type="GO" id="GO:0016567">
    <property type="term" value="P:protein ubiquitination"/>
    <property type="evidence" value="ECO:0007669"/>
    <property type="project" value="InterPro"/>
</dbReference>
<name>R7UUH0_CAPTE</name>
<evidence type="ECO:0000256" key="4">
    <source>
        <dbReference type="SAM" id="Phobius"/>
    </source>
</evidence>
<dbReference type="GO" id="GO:0005783">
    <property type="term" value="C:endoplasmic reticulum"/>
    <property type="evidence" value="ECO:0007669"/>
    <property type="project" value="TreeGrafter"/>
</dbReference>
<evidence type="ECO:0000256" key="3">
    <source>
        <dbReference type="PROSITE-ProRule" id="PRU00175"/>
    </source>
</evidence>
<dbReference type="SMART" id="SM00184">
    <property type="entry name" value="RING"/>
    <property type="match status" value="1"/>
</dbReference>
<evidence type="ECO:0000256" key="1">
    <source>
        <dbReference type="ARBA" id="ARBA00022771"/>
    </source>
</evidence>
<keyword evidence="1 3" id="KW-0479">Metal-binding</keyword>
<dbReference type="GO" id="GO:0008270">
    <property type="term" value="F:zinc ion binding"/>
    <property type="evidence" value="ECO:0007669"/>
    <property type="project" value="UniProtKB-KW"/>
</dbReference>
<evidence type="ECO:0000259" key="6">
    <source>
        <dbReference type="PROSITE" id="PS50089"/>
    </source>
</evidence>
<evidence type="ECO:0000313" key="8">
    <source>
        <dbReference type="EnsemblMetazoa" id="CapteP222551"/>
    </source>
</evidence>
<dbReference type="SUPFAM" id="SSF57850">
    <property type="entry name" value="RING/U-box"/>
    <property type="match status" value="1"/>
</dbReference>
<organism evidence="7">
    <name type="scientific">Capitella teleta</name>
    <name type="common">Polychaete worm</name>
    <dbReference type="NCBI Taxonomy" id="283909"/>
    <lineage>
        <taxon>Eukaryota</taxon>
        <taxon>Metazoa</taxon>
        <taxon>Spiralia</taxon>
        <taxon>Lophotrochozoa</taxon>
        <taxon>Annelida</taxon>
        <taxon>Polychaeta</taxon>
        <taxon>Sedentaria</taxon>
        <taxon>Scolecida</taxon>
        <taxon>Capitellidae</taxon>
        <taxon>Capitella</taxon>
    </lineage>
</organism>
<sequence length="678" mass="77925">MWAKLLLLVVYLTALFVLSRILEAIAYYEDGYLASHLLDPVSLSVKKLKILLDQRGVSYAGVVEKQELTELVDASGDVSEGEMETAILSEESSSSTNFSCGTHFYEEVEDTKDSVWVVQVIHDKWRPFLRDDDWLLFMNRVARFGVRTGIFDCSLDYHLCERKGWRSSRLVLALPQGYRAKGNVILKSYLGSAKSQPVLDWVNTNLASRTTKFPDQGQLEQWFSFRGAQDPAKLRVVLFSSMDVPPMFYSVLSVKFSGRVQFGSVNSRTEKGRNLASKVGIVDFPKYLIITPERNYTFGTKGGEYLDYRSLGLFLRTLHPEVNDIFLLSLIVANAMCWFEFAMSYGNLFKRLGNFLWLIGKWNFLLILLWLPLLGLFQFPYMDLVLDNALKILRLFGTTLFASWVRSDWLGYTNCNCSFLCATFLLFVGLVGIFHLFFRGPEGETTNNRHFDFFNFNWDTYISCLFRPMATLTRPMSPHNLDLEVGMELIIERLAVPNLWLQPLVSSQYITDLPVWKYTGPNSEGEEANNEVPMFVCEKCRVLQNNNQKSEEEIEQERMDSERACAKYLMDGDYKCMCEHGATRRSPKKERYKADKKPEQHEDGTNYKFMPNGILANTECAICLESYKSGVLLCGLPCHHSFHHYCIMGWLTRDNHCCPVCRWPAYKAKPCSMHQHAD</sequence>
<dbReference type="HOGENOM" id="CLU_031351_0_0_1"/>
<dbReference type="EMBL" id="AMQN01006234">
    <property type="status" value="NOT_ANNOTATED_CDS"/>
    <property type="molecule type" value="Genomic_DNA"/>
</dbReference>
<proteinExistence type="predicted"/>
<keyword evidence="4" id="KW-0812">Transmembrane</keyword>
<dbReference type="OMA" id="PDWLAWP"/>
<keyword evidence="2" id="KW-0862">Zinc</keyword>
<dbReference type="CDD" id="cd16473">
    <property type="entry name" value="RING-H2_RNF103"/>
    <property type="match status" value="1"/>
</dbReference>
<feature type="transmembrane region" description="Helical" evidence="4">
    <location>
        <begin position="389"/>
        <end position="405"/>
    </location>
</feature>
<dbReference type="Proteomes" id="UP000014760">
    <property type="component" value="Unassembled WGS sequence"/>
</dbReference>
<evidence type="ECO:0000256" key="2">
    <source>
        <dbReference type="ARBA" id="ARBA00022833"/>
    </source>
</evidence>
<dbReference type="PANTHER" id="PTHR15302">
    <property type="entry name" value="E3 UBIQUITIN-PROTEIN LIGASE RNF103"/>
    <property type="match status" value="1"/>
</dbReference>
<dbReference type="InterPro" id="IPR001841">
    <property type="entry name" value="Znf_RING"/>
</dbReference>
<keyword evidence="9" id="KW-1185">Reference proteome</keyword>
<dbReference type="InterPro" id="IPR042494">
    <property type="entry name" value="RNF103"/>
</dbReference>
<dbReference type="GO" id="GO:0036503">
    <property type="term" value="P:ERAD pathway"/>
    <property type="evidence" value="ECO:0007669"/>
    <property type="project" value="TreeGrafter"/>
</dbReference>
<feature type="domain" description="RING-type" evidence="6">
    <location>
        <begin position="620"/>
        <end position="662"/>
    </location>
</feature>
<feature type="chain" id="PRO_5008788397" description="RING-type domain-containing protein" evidence="5">
    <location>
        <begin position="20"/>
        <end position="678"/>
    </location>
</feature>
<dbReference type="OrthoDB" id="21204at2759"/>
<evidence type="ECO:0000256" key="5">
    <source>
        <dbReference type="SAM" id="SignalP"/>
    </source>
</evidence>
<feature type="transmembrane region" description="Helical" evidence="4">
    <location>
        <begin position="417"/>
        <end position="438"/>
    </location>
</feature>
<reference evidence="8" key="3">
    <citation type="submission" date="2015-06" db="UniProtKB">
        <authorList>
            <consortium name="EnsemblMetazoa"/>
        </authorList>
    </citation>
    <scope>IDENTIFICATION</scope>
</reference>
<keyword evidence="1 3" id="KW-0863">Zinc-finger</keyword>